<dbReference type="AlphaFoldDB" id="C5BI26"/>
<dbReference type="STRING" id="377629.TERTU_1922"/>
<dbReference type="RefSeq" id="WP_015817068.1">
    <property type="nucleotide sequence ID" value="NC_012997.1"/>
</dbReference>
<dbReference type="PANTHER" id="PTHR43317:SF1">
    <property type="entry name" value="THERMOSPERMINE SYNTHASE ACAULIS5"/>
    <property type="match status" value="1"/>
</dbReference>
<dbReference type="SUPFAM" id="SSF53335">
    <property type="entry name" value="S-adenosyl-L-methionine-dependent methyltransferases"/>
    <property type="match status" value="1"/>
</dbReference>
<evidence type="ECO:0000313" key="3">
    <source>
        <dbReference type="Proteomes" id="UP000009080"/>
    </source>
</evidence>
<protein>
    <submittedName>
        <fullName evidence="2">Periplasmic sensor signal transduction histidine kinase</fullName>
    </submittedName>
</protein>
<name>C5BI26_TERTT</name>
<sequence length="263" mass="29541">MAIKHTEIKNGVRYEVRTAGASVRLYTNGVFHSQWNPNNPLIGSLWDLFLLPVFLLSPGTDCSELKSRLARALVLGVGGGAALNQLLALHPECIIDGVDLDRVHLRLAKRYFGLGRAGVNLVCQDAELWLKSAASEPYDYVLEDLFRESDSQPGEAVRCFECDAMWLEQLFSRLRDHGLLVINFESVAQLNAACRILRKACLAESAYAFTKNGYHNAIGVFCKMPIDHKVNEREILKWAAACGMISARYSQRIRDFSVRRIRL</sequence>
<dbReference type="OrthoDB" id="191025at2"/>
<dbReference type="eggNOG" id="COG0421">
    <property type="taxonomic scope" value="Bacteria"/>
</dbReference>
<reference evidence="2 3" key="1">
    <citation type="journal article" date="2009" name="PLoS ONE">
        <title>The complete genome of Teredinibacter turnerae T7901: an intracellular endosymbiont of marine wood-boring bivalves (shipworms).</title>
        <authorList>
            <person name="Yang J.C."/>
            <person name="Madupu R."/>
            <person name="Durkin A.S."/>
            <person name="Ekborg N.A."/>
            <person name="Pedamallu C.S."/>
            <person name="Hostetler J.B."/>
            <person name="Radune D."/>
            <person name="Toms B.S."/>
            <person name="Henrissat B."/>
            <person name="Coutinho P.M."/>
            <person name="Schwarz S."/>
            <person name="Field L."/>
            <person name="Trindade-Silva A.E."/>
            <person name="Soares C.A.G."/>
            <person name="Elshahawi S."/>
            <person name="Hanora A."/>
            <person name="Schmidt E.W."/>
            <person name="Haygood M.G."/>
            <person name="Posfai J."/>
            <person name="Benner J."/>
            <person name="Madinger C."/>
            <person name="Nove J."/>
            <person name="Anton B."/>
            <person name="Chaudhary K."/>
            <person name="Foster J."/>
            <person name="Holman A."/>
            <person name="Kumar S."/>
            <person name="Lessard P.A."/>
            <person name="Luyten Y.A."/>
            <person name="Slatko B."/>
            <person name="Wood N."/>
            <person name="Wu B."/>
            <person name="Teplitski M."/>
            <person name="Mougous J.D."/>
            <person name="Ward N."/>
            <person name="Eisen J.A."/>
            <person name="Badger J.H."/>
            <person name="Distel D.L."/>
        </authorList>
    </citation>
    <scope>NUCLEOTIDE SEQUENCE [LARGE SCALE GENOMIC DNA]</scope>
    <source>
        <strain evidence="3">ATCC 39867 / T7901</strain>
    </source>
</reference>
<dbReference type="GO" id="GO:0016301">
    <property type="term" value="F:kinase activity"/>
    <property type="evidence" value="ECO:0007669"/>
    <property type="project" value="UniProtKB-KW"/>
</dbReference>
<organism evidence="2 3">
    <name type="scientific">Teredinibacter turnerae (strain ATCC 39867 / T7901)</name>
    <dbReference type="NCBI Taxonomy" id="377629"/>
    <lineage>
        <taxon>Bacteria</taxon>
        <taxon>Pseudomonadati</taxon>
        <taxon>Pseudomonadota</taxon>
        <taxon>Gammaproteobacteria</taxon>
        <taxon>Cellvibrionales</taxon>
        <taxon>Cellvibrionaceae</taxon>
        <taxon>Teredinibacter</taxon>
    </lineage>
</organism>
<keyword evidence="2" id="KW-0808">Transferase</keyword>
<evidence type="ECO:0000256" key="1">
    <source>
        <dbReference type="ARBA" id="ARBA00023115"/>
    </source>
</evidence>
<keyword evidence="1" id="KW-0620">Polyamine biosynthesis</keyword>
<dbReference type="GO" id="GO:0006596">
    <property type="term" value="P:polyamine biosynthetic process"/>
    <property type="evidence" value="ECO:0007669"/>
    <property type="project" value="UniProtKB-KW"/>
</dbReference>
<dbReference type="EMBL" id="CP001614">
    <property type="protein sequence ID" value="ACR10956.1"/>
    <property type="molecule type" value="Genomic_DNA"/>
</dbReference>
<accession>C5BI26</accession>
<dbReference type="Proteomes" id="UP000009080">
    <property type="component" value="Chromosome"/>
</dbReference>
<keyword evidence="3" id="KW-1185">Reference proteome</keyword>
<dbReference type="Gene3D" id="3.40.50.150">
    <property type="entry name" value="Vaccinia Virus protein VP39"/>
    <property type="match status" value="1"/>
</dbReference>
<dbReference type="PANTHER" id="PTHR43317">
    <property type="entry name" value="THERMOSPERMINE SYNTHASE ACAULIS5"/>
    <property type="match status" value="1"/>
</dbReference>
<dbReference type="KEGG" id="ttu:TERTU_1922"/>
<evidence type="ECO:0000313" key="2">
    <source>
        <dbReference type="EMBL" id="ACR10956.1"/>
    </source>
</evidence>
<proteinExistence type="predicted"/>
<dbReference type="HOGENOM" id="CLU_092438_0_0_6"/>
<dbReference type="CDD" id="cd02440">
    <property type="entry name" value="AdoMet_MTases"/>
    <property type="match status" value="1"/>
</dbReference>
<gene>
    <name evidence="2" type="ordered locus">TERTU_1922</name>
</gene>
<dbReference type="InterPro" id="IPR029063">
    <property type="entry name" value="SAM-dependent_MTases_sf"/>
</dbReference>
<keyword evidence="2" id="KW-0418">Kinase</keyword>